<comment type="caution">
    <text evidence="11">The sequence shown here is derived from an EMBL/GenBank/DDBJ whole genome shotgun (WGS) entry which is preliminary data.</text>
</comment>
<dbReference type="GO" id="GO:0016586">
    <property type="term" value="C:RSC-type complex"/>
    <property type="evidence" value="ECO:0007669"/>
    <property type="project" value="InterPro"/>
</dbReference>
<dbReference type="SUPFAM" id="SSF47370">
    <property type="entry name" value="Bromodomain"/>
    <property type="match status" value="2"/>
</dbReference>
<reference evidence="11" key="1">
    <citation type="journal article" date="2021" name="Genome Biol. Evol.">
        <title>The assembled and annotated genome of the fairy-ring fungus Marasmius oreades.</title>
        <authorList>
            <person name="Hiltunen M."/>
            <person name="Ament-Velasquez S.L."/>
            <person name="Johannesson H."/>
        </authorList>
    </citation>
    <scope>NUCLEOTIDE SEQUENCE</scope>
    <source>
        <strain evidence="11">03SP1</strain>
    </source>
</reference>
<comment type="subcellular location">
    <subcellularLocation>
        <location evidence="1">Nucleus</location>
    </subcellularLocation>
</comment>
<dbReference type="PANTHER" id="PTHR16062">
    <property type="entry name" value="SWI/SNF-RELATED"/>
    <property type="match status" value="1"/>
</dbReference>
<feature type="compositionally biased region" description="Acidic residues" evidence="9">
    <location>
        <begin position="789"/>
        <end position="811"/>
    </location>
</feature>
<keyword evidence="12" id="KW-1185">Reference proteome</keyword>
<evidence type="ECO:0000256" key="8">
    <source>
        <dbReference type="PROSITE-ProRule" id="PRU00035"/>
    </source>
</evidence>
<evidence type="ECO:0000256" key="5">
    <source>
        <dbReference type="ARBA" id="ARBA00023117"/>
    </source>
</evidence>
<evidence type="ECO:0000256" key="2">
    <source>
        <dbReference type="ARBA" id="ARBA00022737"/>
    </source>
</evidence>
<dbReference type="Proteomes" id="UP001049176">
    <property type="component" value="Chromosome 1"/>
</dbReference>
<dbReference type="EMBL" id="CM032181">
    <property type="protein sequence ID" value="KAG7099648.1"/>
    <property type="molecule type" value="Genomic_DNA"/>
</dbReference>
<dbReference type="Gene3D" id="3.20.20.380">
    <property type="entry name" value="Copper homeostasis (CutC) domain"/>
    <property type="match status" value="1"/>
</dbReference>
<feature type="compositionally biased region" description="Low complexity" evidence="9">
    <location>
        <begin position="589"/>
        <end position="609"/>
    </location>
</feature>
<evidence type="ECO:0000256" key="9">
    <source>
        <dbReference type="SAM" id="MobiDB-lite"/>
    </source>
</evidence>
<keyword evidence="3" id="KW-0156">Chromatin regulator</keyword>
<feature type="compositionally biased region" description="Pro residues" evidence="9">
    <location>
        <begin position="730"/>
        <end position="739"/>
    </location>
</feature>
<evidence type="ECO:0000256" key="1">
    <source>
        <dbReference type="ARBA" id="ARBA00004123"/>
    </source>
</evidence>
<dbReference type="InterPro" id="IPR036822">
    <property type="entry name" value="CutC-like_dom_sf"/>
</dbReference>
<gene>
    <name evidence="11" type="ORF">E1B28_001474</name>
</gene>
<protein>
    <recommendedName>
        <fullName evidence="10">Bromo domain-containing protein</fullName>
    </recommendedName>
</protein>
<dbReference type="SUPFAM" id="SSF110395">
    <property type="entry name" value="CutC-like"/>
    <property type="match status" value="2"/>
</dbReference>
<dbReference type="GO" id="GO:0006368">
    <property type="term" value="P:transcription elongation by RNA polymerase II"/>
    <property type="evidence" value="ECO:0007669"/>
    <property type="project" value="TreeGrafter"/>
</dbReference>
<dbReference type="InterPro" id="IPR037382">
    <property type="entry name" value="Rsc/polybromo"/>
</dbReference>
<evidence type="ECO:0000313" key="11">
    <source>
        <dbReference type="EMBL" id="KAG7099648.1"/>
    </source>
</evidence>
<proteinExistence type="predicted"/>
<feature type="compositionally biased region" description="Pro residues" evidence="9">
    <location>
        <begin position="639"/>
        <end position="650"/>
    </location>
</feature>
<dbReference type="OrthoDB" id="6017at2759"/>
<accession>A0A9P7V3N0</accession>
<keyword evidence="7" id="KW-0539">Nucleus</keyword>
<feature type="domain" description="Bromo" evidence="10">
    <location>
        <begin position="459"/>
        <end position="529"/>
    </location>
</feature>
<dbReference type="KEGG" id="more:E1B28_001474"/>
<dbReference type="InterPro" id="IPR036427">
    <property type="entry name" value="Bromodomain-like_sf"/>
</dbReference>
<feature type="region of interest" description="Disordered" evidence="9">
    <location>
        <begin position="279"/>
        <end position="317"/>
    </location>
</feature>
<dbReference type="CDD" id="cd04369">
    <property type="entry name" value="Bromodomain"/>
    <property type="match status" value="1"/>
</dbReference>
<keyword evidence="5 8" id="KW-0103">Bromodomain</keyword>
<keyword evidence="2" id="KW-0677">Repeat</keyword>
<keyword evidence="6" id="KW-0804">Transcription</keyword>
<dbReference type="RefSeq" id="XP_043016118.1">
    <property type="nucleotide sequence ID" value="XM_043147409.1"/>
</dbReference>
<dbReference type="PANTHER" id="PTHR16062:SF19">
    <property type="entry name" value="PROTEIN POLYBROMO-1"/>
    <property type="match status" value="1"/>
</dbReference>
<dbReference type="Pfam" id="PF00439">
    <property type="entry name" value="Bromodomain"/>
    <property type="match status" value="2"/>
</dbReference>
<evidence type="ECO:0000256" key="3">
    <source>
        <dbReference type="ARBA" id="ARBA00022853"/>
    </source>
</evidence>
<feature type="compositionally biased region" description="Basic residues" evidence="9">
    <location>
        <begin position="817"/>
        <end position="830"/>
    </location>
</feature>
<feature type="region of interest" description="Disordered" evidence="9">
    <location>
        <begin position="589"/>
        <end position="740"/>
    </location>
</feature>
<feature type="region of interest" description="Disordered" evidence="9">
    <location>
        <begin position="789"/>
        <end position="855"/>
    </location>
</feature>
<dbReference type="Gene3D" id="1.20.920.10">
    <property type="entry name" value="Bromodomain-like"/>
    <property type="match status" value="2"/>
</dbReference>
<feature type="compositionally biased region" description="Pro residues" evidence="9">
    <location>
        <begin position="700"/>
        <end position="717"/>
    </location>
</feature>
<dbReference type="GeneID" id="66070550"/>
<dbReference type="AlphaFoldDB" id="A0A9P7V3N0"/>
<feature type="domain" description="Bromo" evidence="10">
    <location>
        <begin position="338"/>
        <end position="408"/>
    </location>
</feature>
<organism evidence="11 12">
    <name type="scientific">Marasmius oreades</name>
    <name type="common">fairy-ring Marasmius</name>
    <dbReference type="NCBI Taxonomy" id="181124"/>
    <lineage>
        <taxon>Eukaryota</taxon>
        <taxon>Fungi</taxon>
        <taxon>Dikarya</taxon>
        <taxon>Basidiomycota</taxon>
        <taxon>Agaricomycotina</taxon>
        <taxon>Agaricomycetes</taxon>
        <taxon>Agaricomycetidae</taxon>
        <taxon>Agaricales</taxon>
        <taxon>Marasmiineae</taxon>
        <taxon>Marasmiaceae</taxon>
        <taxon>Marasmius</taxon>
    </lineage>
</organism>
<evidence type="ECO:0000259" key="10">
    <source>
        <dbReference type="PROSITE" id="PS50014"/>
    </source>
</evidence>
<evidence type="ECO:0000313" key="12">
    <source>
        <dbReference type="Proteomes" id="UP001049176"/>
    </source>
</evidence>
<dbReference type="SMART" id="SM00297">
    <property type="entry name" value="BROMO"/>
    <property type="match status" value="2"/>
</dbReference>
<feature type="compositionally biased region" description="Low complexity" evidence="9">
    <location>
        <begin position="655"/>
        <end position="670"/>
    </location>
</feature>
<dbReference type="GO" id="GO:0003682">
    <property type="term" value="F:chromatin binding"/>
    <property type="evidence" value="ECO:0007669"/>
    <property type="project" value="TreeGrafter"/>
</dbReference>
<dbReference type="InterPro" id="IPR001487">
    <property type="entry name" value="Bromodomain"/>
</dbReference>
<dbReference type="GO" id="GO:0006338">
    <property type="term" value="P:chromatin remodeling"/>
    <property type="evidence" value="ECO:0007669"/>
    <property type="project" value="InterPro"/>
</dbReference>
<sequence>MLIDWEQVMVRPRVGDFVYTDSEIEVMIEDISIFKENGAHGIVFGVLTADGRVDSGRTRRSVICGSPATNANDTYRIIGSLRQAYNLKVCTVSRGKSLILIFQVCFHRAFDMTRDPGEGMVCSRGEWFKSELLVAFKDVASIGGITRILTSGQKSTVLDSLDIVKSLLASQSSGDNRAPSILPGSGINATTVERVVAELETPEIHLSGGRWVQGQMQFRREGMGMGIGDNNDWSIWMTSEAAIKEVRNKVDTMNAAPTAQPNLSRKDMGKRELAALGIGNGAPDVEGLRSRRKLDHAPSSSDVEMESAETSGQGGKCKEEVRVQGLKLWQIVKDATKDGRSLTTQFLKQPHRRTYPDYYVLIKHPIALEDVKKKLDSRSYPALEAVKQDLDLCFTNAKAYNRKDSEIYQDAKDLLKLTNKTYHKMLPSEEEGEGKHKPPSLNRLIKSRLQKLVDKTDDDGRSISYEFMELPSRKDWPIYYKEIKKPQCLNFIMKRIKHKEYASSSQFAEDVELVFANALHFNQEGTVIWEDARTLRDYFRTLMADMPPPFDLLQYSRPTNKIKIKMPAAAQASTASGSTTQPIAATTSTTLRLPASSPTQAESSQSSSAKLEKQESLPAPIPTPTLPVAPNNAVKVPKDPPASAQPPAPMPKLLQKSAPKQAPKPNPAQSSLVSTTVTPAPPLMTTPVSIAQPFLQLRPSPAPAPPPSEKSNPPPMTSPVGHVHTTPTAPSTPVPPPVPQHRLKCVKFRTEPRGRWINLDHRDGVASWAMRLDKSEQSLYFHEISFFEEVEEEEESGGEEENEEEDVDMEIDSSPKQGKKKKRGRGRPKATRSITKTATKAGPVQKKKKASKGETQVKLNGTVVDQKAEDIGRWTVDLVIGPNTLEVGEKGGVVWRIYAERLG</sequence>
<evidence type="ECO:0000256" key="7">
    <source>
        <dbReference type="ARBA" id="ARBA00023242"/>
    </source>
</evidence>
<dbReference type="PROSITE" id="PS50014">
    <property type="entry name" value="BROMODOMAIN_2"/>
    <property type="match status" value="2"/>
</dbReference>
<name>A0A9P7V3N0_9AGAR</name>
<keyword evidence="4" id="KW-0805">Transcription regulation</keyword>
<evidence type="ECO:0000256" key="4">
    <source>
        <dbReference type="ARBA" id="ARBA00023015"/>
    </source>
</evidence>
<dbReference type="InterPro" id="IPR005627">
    <property type="entry name" value="CutC-like"/>
</dbReference>
<evidence type="ECO:0000256" key="6">
    <source>
        <dbReference type="ARBA" id="ARBA00023163"/>
    </source>
</evidence>
<dbReference type="PRINTS" id="PR00503">
    <property type="entry name" value="BROMODOMAIN"/>
</dbReference>
<dbReference type="Pfam" id="PF03932">
    <property type="entry name" value="CutC"/>
    <property type="match status" value="2"/>
</dbReference>